<evidence type="ECO:0000256" key="2">
    <source>
        <dbReference type="ARBA" id="ARBA00034247"/>
    </source>
</evidence>
<dbReference type="PROSITE" id="PS50887">
    <property type="entry name" value="GGDEF"/>
    <property type="match status" value="1"/>
</dbReference>
<protein>
    <recommendedName>
        <fullName evidence="1">diguanylate cyclase</fullName>
        <ecNumber evidence="1">2.7.7.65</ecNumber>
    </recommendedName>
</protein>
<dbReference type="InterPro" id="IPR000160">
    <property type="entry name" value="GGDEF_dom"/>
</dbReference>
<accession>A0A1H9GJP3</accession>
<dbReference type="AlphaFoldDB" id="A0A1H9GJP3"/>
<dbReference type="EMBL" id="FOFU01000005">
    <property type="protein sequence ID" value="SEQ50263.1"/>
    <property type="molecule type" value="Genomic_DNA"/>
</dbReference>
<dbReference type="SUPFAM" id="SSF55073">
    <property type="entry name" value="Nucleotide cyclase"/>
    <property type="match status" value="1"/>
</dbReference>
<evidence type="ECO:0000313" key="6">
    <source>
        <dbReference type="Proteomes" id="UP000182360"/>
    </source>
</evidence>
<dbReference type="Gene3D" id="3.30.70.270">
    <property type="match status" value="1"/>
</dbReference>
<feature type="transmembrane region" description="Helical" evidence="3">
    <location>
        <begin position="98"/>
        <end position="120"/>
    </location>
</feature>
<dbReference type="SMART" id="SM00267">
    <property type="entry name" value="GGDEF"/>
    <property type="match status" value="1"/>
</dbReference>
<dbReference type="InterPro" id="IPR029787">
    <property type="entry name" value="Nucleotide_cyclase"/>
</dbReference>
<dbReference type="InterPro" id="IPR050469">
    <property type="entry name" value="Diguanylate_Cyclase"/>
</dbReference>
<feature type="transmembrane region" description="Helical" evidence="3">
    <location>
        <begin position="33"/>
        <end position="53"/>
    </location>
</feature>
<dbReference type="EC" id="2.7.7.65" evidence="1"/>
<evidence type="ECO:0000256" key="1">
    <source>
        <dbReference type="ARBA" id="ARBA00012528"/>
    </source>
</evidence>
<dbReference type="GO" id="GO:0052621">
    <property type="term" value="F:diguanylate cyclase activity"/>
    <property type="evidence" value="ECO:0007669"/>
    <property type="project" value="UniProtKB-EC"/>
</dbReference>
<keyword evidence="3" id="KW-0812">Transmembrane</keyword>
<keyword evidence="3" id="KW-0472">Membrane</keyword>
<sequence length="367" mass="42272">MISKIKKLLGLEKLHPDVQFFLDSENLNIAQPASFIVMIVEFGLFLNTIIYVIRSGRPPSANNLFYRTLYGLMVIASAQLFIYSTYHKRRGIHFKRFALDSSIIIFFLSVIAFGICISIKDYIHGEQILVFITIELFVACLFMVKPYLAIILITIPFTIFYFMMASANGISNATRINYPVIMFFFILVNIAHYQQFLRIANHNVVNHALAEQLRNASRYDFLTKLKNRTALNMDFEDSDNPNLNSHFIVMLTDIDDFKIYNDTKGHNFGDELLKRLASIMQNNFGKTHCYRYGGDEYLIVLPEIREDLFLEKIRIAKECTKNEFHFSGGYTHGYVSSAKDLHHLINIADKNLYDAKGSGKNQVIGKF</sequence>
<organism evidence="5 6">
    <name type="scientific">Treponema bryantii</name>
    <dbReference type="NCBI Taxonomy" id="163"/>
    <lineage>
        <taxon>Bacteria</taxon>
        <taxon>Pseudomonadati</taxon>
        <taxon>Spirochaetota</taxon>
        <taxon>Spirochaetia</taxon>
        <taxon>Spirochaetales</taxon>
        <taxon>Treponemataceae</taxon>
        <taxon>Treponema</taxon>
    </lineage>
</organism>
<dbReference type="Proteomes" id="UP000182360">
    <property type="component" value="Unassembled WGS sequence"/>
</dbReference>
<keyword evidence="3" id="KW-1133">Transmembrane helix</keyword>
<dbReference type="PANTHER" id="PTHR45138:SF9">
    <property type="entry name" value="DIGUANYLATE CYCLASE DGCM-RELATED"/>
    <property type="match status" value="1"/>
</dbReference>
<evidence type="ECO:0000259" key="4">
    <source>
        <dbReference type="PROSITE" id="PS50887"/>
    </source>
</evidence>
<reference evidence="5 6" key="1">
    <citation type="submission" date="2016-10" db="EMBL/GenBank/DDBJ databases">
        <authorList>
            <person name="de Groot N.N."/>
        </authorList>
    </citation>
    <scope>NUCLEOTIDE SEQUENCE [LARGE SCALE GENOMIC DNA]</scope>
    <source>
        <strain evidence="5 6">B25</strain>
    </source>
</reference>
<gene>
    <name evidence="5" type="ORF">SAMN04487977_10525</name>
</gene>
<dbReference type="RefSeq" id="WP_074643631.1">
    <property type="nucleotide sequence ID" value="NZ_FOFU01000005.1"/>
</dbReference>
<evidence type="ECO:0000256" key="3">
    <source>
        <dbReference type="SAM" id="Phobius"/>
    </source>
</evidence>
<dbReference type="STRING" id="163.SAMN04487775_10133"/>
<dbReference type="NCBIfam" id="TIGR00254">
    <property type="entry name" value="GGDEF"/>
    <property type="match status" value="1"/>
</dbReference>
<dbReference type="CDD" id="cd01949">
    <property type="entry name" value="GGDEF"/>
    <property type="match status" value="1"/>
</dbReference>
<comment type="catalytic activity">
    <reaction evidence="2">
        <text>2 GTP = 3',3'-c-di-GMP + 2 diphosphate</text>
        <dbReference type="Rhea" id="RHEA:24898"/>
        <dbReference type="ChEBI" id="CHEBI:33019"/>
        <dbReference type="ChEBI" id="CHEBI:37565"/>
        <dbReference type="ChEBI" id="CHEBI:58805"/>
        <dbReference type="EC" id="2.7.7.65"/>
    </reaction>
</comment>
<feature type="transmembrane region" description="Helical" evidence="3">
    <location>
        <begin position="65"/>
        <end position="86"/>
    </location>
</feature>
<proteinExistence type="predicted"/>
<name>A0A1H9GJP3_9SPIR</name>
<keyword evidence="6" id="KW-1185">Reference proteome</keyword>
<feature type="transmembrane region" description="Helical" evidence="3">
    <location>
        <begin position="176"/>
        <end position="193"/>
    </location>
</feature>
<feature type="domain" description="GGDEF" evidence="4">
    <location>
        <begin position="245"/>
        <end position="367"/>
    </location>
</feature>
<evidence type="ECO:0000313" key="5">
    <source>
        <dbReference type="EMBL" id="SEQ50263.1"/>
    </source>
</evidence>
<feature type="transmembrane region" description="Helical" evidence="3">
    <location>
        <begin position="126"/>
        <end position="144"/>
    </location>
</feature>
<dbReference type="Pfam" id="PF00990">
    <property type="entry name" value="GGDEF"/>
    <property type="match status" value="1"/>
</dbReference>
<dbReference type="PANTHER" id="PTHR45138">
    <property type="entry name" value="REGULATORY COMPONENTS OF SENSORY TRANSDUCTION SYSTEM"/>
    <property type="match status" value="1"/>
</dbReference>
<dbReference type="InterPro" id="IPR043128">
    <property type="entry name" value="Rev_trsase/Diguanyl_cyclase"/>
</dbReference>